<dbReference type="Pfam" id="PF01464">
    <property type="entry name" value="SLT"/>
    <property type="match status" value="1"/>
</dbReference>
<dbReference type="RefSeq" id="WP_120275341.1">
    <property type="nucleotide sequence ID" value="NZ_RAPN01000005.1"/>
</dbReference>
<dbReference type="CDD" id="cd16894">
    <property type="entry name" value="MltD-like"/>
    <property type="match status" value="1"/>
</dbReference>
<name>A0A419VV47_9BACT</name>
<reference evidence="3 4" key="1">
    <citation type="submission" date="2018-09" db="EMBL/GenBank/DDBJ databases">
        <title>Genomic Encyclopedia of Archaeal and Bacterial Type Strains, Phase II (KMG-II): from individual species to whole genera.</title>
        <authorList>
            <person name="Goeker M."/>
        </authorList>
    </citation>
    <scope>NUCLEOTIDE SEQUENCE [LARGE SCALE GENOMIC DNA]</scope>
    <source>
        <strain evidence="3 4">DSM 27148</strain>
    </source>
</reference>
<comment type="similarity">
    <text evidence="1">Belongs to the transglycosylase Slt family.</text>
</comment>
<dbReference type="Proteomes" id="UP000283387">
    <property type="component" value="Unassembled WGS sequence"/>
</dbReference>
<dbReference type="InterPro" id="IPR008258">
    <property type="entry name" value="Transglycosylase_SLT_dom_1"/>
</dbReference>
<proteinExistence type="inferred from homology"/>
<feature type="domain" description="Transglycosylase SLT" evidence="2">
    <location>
        <begin position="111"/>
        <end position="206"/>
    </location>
</feature>
<evidence type="ECO:0000313" key="3">
    <source>
        <dbReference type="EMBL" id="RKD86027.1"/>
    </source>
</evidence>
<accession>A0A419VV47</accession>
<evidence type="ECO:0000259" key="2">
    <source>
        <dbReference type="Pfam" id="PF01464"/>
    </source>
</evidence>
<protein>
    <submittedName>
        <fullName evidence="3">Transglycosylase-like protein with SLT domain</fullName>
    </submittedName>
</protein>
<sequence length="313" mass="35773">MKKIFGRSIFSLSVIVLLFAGYHLLESSALPESNVKTEEPARMMFHAVNIPEKLTFMEEEVPLSYNDVRESLDRELLVNSYFHSQTLRFLKLAPRFMSIIVPILEADTVPTDFAYLALAESGFDQRAVSPAGAVGFWQFMKGTATDYGLEVNNEIDERYHVEKATQAACKYLKDSYKKYGSWTLVAASYNAGRSFIDRQLERQKVSSYYDLLVGEETSRYVFRILALKLIMENPAEYGFVVTEDEKYPLWEVKTTTVNGPVKDFADFATEHGTNYKILKMLNPWLRETFLTNSKGKTYAIKIPAKGFRTKAND</sequence>
<dbReference type="PANTHER" id="PTHR37423">
    <property type="entry name" value="SOLUBLE LYTIC MUREIN TRANSGLYCOSYLASE-RELATED"/>
    <property type="match status" value="1"/>
</dbReference>
<gene>
    <name evidence="3" type="ORF">BC643_4343</name>
</gene>
<evidence type="ECO:0000256" key="1">
    <source>
        <dbReference type="ARBA" id="ARBA00007734"/>
    </source>
</evidence>
<evidence type="ECO:0000313" key="4">
    <source>
        <dbReference type="Proteomes" id="UP000283387"/>
    </source>
</evidence>
<dbReference type="EMBL" id="RAPN01000005">
    <property type="protein sequence ID" value="RKD86027.1"/>
    <property type="molecule type" value="Genomic_DNA"/>
</dbReference>
<dbReference type="AlphaFoldDB" id="A0A419VV47"/>
<keyword evidence="4" id="KW-1185">Reference proteome</keyword>
<comment type="caution">
    <text evidence="3">The sequence shown here is derived from an EMBL/GenBank/DDBJ whole genome shotgun (WGS) entry which is preliminary data.</text>
</comment>
<organism evidence="3 4">
    <name type="scientific">Mangrovibacterium diazotrophicum</name>
    <dbReference type="NCBI Taxonomy" id="1261403"/>
    <lineage>
        <taxon>Bacteria</taxon>
        <taxon>Pseudomonadati</taxon>
        <taxon>Bacteroidota</taxon>
        <taxon>Bacteroidia</taxon>
        <taxon>Marinilabiliales</taxon>
        <taxon>Prolixibacteraceae</taxon>
        <taxon>Mangrovibacterium</taxon>
    </lineage>
</organism>
<dbReference type="OrthoDB" id="9815002at2"/>
<dbReference type="PANTHER" id="PTHR37423:SF2">
    <property type="entry name" value="MEMBRANE-BOUND LYTIC MUREIN TRANSGLYCOSYLASE C"/>
    <property type="match status" value="1"/>
</dbReference>
<dbReference type="InterPro" id="IPR023346">
    <property type="entry name" value="Lysozyme-like_dom_sf"/>
</dbReference>
<dbReference type="Gene3D" id="1.10.530.10">
    <property type="match status" value="1"/>
</dbReference>
<dbReference type="SUPFAM" id="SSF53955">
    <property type="entry name" value="Lysozyme-like"/>
    <property type="match status" value="1"/>
</dbReference>